<feature type="region of interest" description="Disordered" evidence="12">
    <location>
        <begin position="242"/>
        <end position="275"/>
    </location>
</feature>
<dbReference type="PRINTS" id="PR00398">
    <property type="entry name" value="STRDHORMONER"/>
</dbReference>
<evidence type="ECO:0000259" key="13">
    <source>
        <dbReference type="PROSITE" id="PS51030"/>
    </source>
</evidence>
<evidence type="ECO:0000256" key="6">
    <source>
        <dbReference type="ARBA" id="ARBA00023015"/>
    </source>
</evidence>
<evidence type="ECO:0000313" key="16">
    <source>
        <dbReference type="WBParaSite" id="MBELARI_LOCUS8240"/>
    </source>
</evidence>
<evidence type="ECO:0000256" key="5">
    <source>
        <dbReference type="ARBA" id="ARBA00022833"/>
    </source>
</evidence>
<evidence type="ECO:0000256" key="11">
    <source>
        <dbReference type="RuleBase" id="RU004334"/>
    </source>
</evidence>
<dbReference type="CDD" id="cd06157">
    <property type="entry name" value="NR_LBD"/>
    <property type="match status" value="1"/>
</dbReference>
<keyword evidence="7 11" id="KW-0238">DNA-binding</keyword>
<evidence type="ECO:0000256" key="9">
    <source>
        <dbReference type="ARBA" id="ARBA00023170"/>
    </source>
</evidence>
<dbReference type="PROSITE" id="PS00031">
    <property type="entry name" value="NUCLEAR_REC_DBD_1"/>
    <property type="match status" value="1"/>
</dbReference>
<evidence type="ECO:0000313" key="15">
    <source>
        <dbReference type="Proteomes" id="UP000887575"/>
    </source>
</evidence>
<dbReference type="PRINTS" id="PR00047">
    <property type="entry name" value="STROIDFINGER"/>
</dbReference>
<dbReference type="Gene3D" id="1.10.565.10">
    <property type="entry name" value="Retinoid X Receptor"/>
    <property type="match status" value="1"/>
</dbReference>
<dbReference type="InterPro" id="IPR000536">
    <property type="entry name" value="Nucl_hrmn_rcpt_lig-bd"/>
</dbReference>
<dbReference type="CDD" id="cd06960">
    <property type="entry name" value="NR_DBD_HNF4A"/>
    <property type="match status" value="1"/>
</dbReference>
<dbReference type="InterPro" id="IPR001628">
    <property type="entry name" value="Znf_hrmn_rcpt"/>
</dbReference>
<evidence type="ECO:0000256" key="1">
    <source>
        <dbReference type="ARBA" id="ARBA00004123"/>
    </source>
</evidence>
<keyword evidence="6 11" id="KW-0805">Transcription regulation</keyword>
<dbReference type="InterPro" id="IPR035500">
    <property type="entry name" value="NHR-like_dom_sf"/>
</dbReference>
<dbReference type="Pfam" id="PF00104">
    <property type="entry name" value="Hormone_recep"/>
    <property type="match status" value="1"/>
</dbReference>
<dbReference type="InterPro" id="IPR049636">
    <property type="entry name" value="HNF4-like_DBD"/>
</dbReference>
<keyword evidence="8 11" id="KW-0804">Transcription</keyword>
<dbReference type="SMART" id="SM00399">
    <property type="entry name" value="ZnF_C4"/>
    <property type="match status" value="1"/>
</dbReference>
<dbReference type="SMART" id="SM00430">
    <property type="entry name" value="HOLI"/>
    <property type="match status" value="1"/>
</dbReference>
<dbReference type="InterPro" id="IPR001723">
    <property type="entry name" value="Nuclear_hrmn_rcpt"/>
</dbReference>
<dbReference type="WBParaSite" id="MBELARI_LOCUS8240">
    <property type="protein sequence ID" value="MBELARI_LOCUS8240"/>
    <property type="gene ID" value="MBELARI_LOCUS8240"/>
</dbReference>
<comment type="similarity">
    <text evidence="2 11">Belongs to the nuclear hormone receptor family.</text>
</comment>
<dbReference type="PROSITE" id="PS51843">
    <property type="entry name" value="NR_LBD"/>
    <property type="match status" value="1"/>
</dbReference>
<keyword evidence="5 11" id="KW-0862">Zinc</keyword>
<comment type="subcellular location">
    <subcellularLocation>
        <location evidence="1 11">Nucleus</location>
    </subcellularLocation>
</comment>
<feature type="compositionally biased region" description="Polar residues" evidence="12">
    <location>
        <begin position="256"/>
        <end position="272"/>
    </location>
</feature>
<evidence type="ECO:0000256" key="4">
    <source>
        <dbReference type="ARBA" id="ARBA00022771"/>
    </source>
</evidence>
<dbReference type="SUPFAM" id="SSF57716">
    <property type="entry name" value="Glucocorticoid receptor-like (DNA-binding domain)"/>
    <property type="match status" value="1"/>
</dbReference>
<accession>A0AAF3FRI1</accession>
<evidence type="ECO:0000256" key="7">
    <source>
        <dbReference type="ARBA" id="ARBA00023125"/>
    </source>
</evidence>
<dbReference type="Proteomes" id="UP000887575">
    <property type="component" value="Unassembled WGS sequence"/>
</dbReference>
<feature type="domain" description="Nuclear receptor" evidence="13">
    <location>
        <begin position="151"/>
        <end position="226"/>
    </location>
</feature>
<keyword evidence="3 11" id="KW-0479">Metal-binding</keyword>
<evidence type="ECO:0000259" key="14">
    <source>
        <dbReference type="PROSITE" id="PS51843"/>
    </source>
</evidence>
<keyword evidence="15" id="KW-1185">Reference proteome</keyword>
<keyword evidence="9 11" id="KW-0675">Receptor</keyword>
<keyword evidence="10 11" id="KW-0539">Nucleus</keyword>
<dbReference type="SUPFAM" id="SSF48508">
    <property type="entry name" value="Nuclear receptor ligand-binding domain"/>
    <property type="match status" value="1"/>
</dbReference>
<evidence type="ECO:0000256" key="12">
    <source>
        <dbReference type="SAM" id="MobiDB-lite"/>
    </source>
</evidence>
<dbReference type="FunFam" id="3.30.50.10:FF:000030">
    <property type="entry name" value="Nuclear Hormone Receptor family"/>
    <property type="match status" value="1"/>
</dbReference>
<dbReference type="PANTHER" id="PTHR46587:SF7">
    <property type="entry name" value="NUCLEAR HORMONE RECEPTOR FAMILY MEMBER NHR-19"/>
    <property type="match status" value="1"/>
</dbReference>
<dbReference type="Gene3D" id="3.30.50.10">
    <property type="entry name" value="Erythroid Transcription Factor GATA-1, subunit A"/>
    <property type="match status" value="1"/>
</dbReference>
<dbReference type="GO" id="GO:0000978">
    <property type="term" value="F:RNA polymerase II cis-regulatory region sequence-specific DNA binding"/>
    <property type="evidence" value="ECO:0007669"/>
    <property type="project" value="InterPro"/>
</dbReference>
<reference evidence="16" key="1">
    <citation type="submission" date="2024-02" db="UniProtKB">
        <authorList>
            <consortium name="WormBaseParasite"/>
        </authorList>
    </citation>
    <scope>IDENTIFICATION</scope>
</reference>
<dbReference type="PROSITE" id="PS51030">
    <property type="entry name" value="NUCLEAR_REC_DBD_2"/>
    <property type="match status" value="1"/>
</dbReference>
<sequence length="549" mass="62649">MLDLEPFEIIDEVIVENDGTVDLASNNENVIALNSNASPIVDISQDGLKKADLLKKTALNVVLRCEETINKVDKKHDLTLLSANDSPKFDIMNNHNDWKTRNKRLKPWRGSRADRKVKKEPMDLLEKYEEVPLISLNVTNESQGGKVKAFIGPCLICAEPSYGKHYGVVACLGCKTFFRRAIVQKQTDECQRNGACSPEENAKKICRSCRLRRCFEVGMKIEALQPRRDLIGFRKYQRRISGKGKGVENKEPPAVQNDSPSGQVSPSGSDTSSGEHLELMGRLTHIDMFIREKKGEWIKADEDARKLAYQDEKSHKEDDDIGRRIILARDVYIITQFDMQAMIQWANSLPVFVNLALKEKEALIKRFAMPYHILELGYYTATTDVMNAWLYPNGSCMPRNVAALANQDEIPEDRKWRQEKLYKQMTECCIDEVCDPLRKLQLLPAELVTLKIIMLLQCGTTQNEDQSDLCDESRKRCAHFKNQVIASLFKYYESVNMTNHEERFGNVVLMISGISSAAAAMLESYQVMRLFNIVQFDRISTQLLFNTEE</sequence>
<organism evidence="15 16">
    <name type="scientific">Mesorhabditis belari</name>
    <dbReference type="NCBI Taxonomy" id="2138241"/>
    <lineage>
        <taxon>Eukaryota</taxon>
        <taxon>Metazoa</taxon>
        <taxon>Ecdysozoa</taxon>
        <taxon>Nematoda</taxon>
        <taxon>Chromadorea</taxon>
        <taxon>Rhabditida</taxon>
        <taxon>Rhabditina</taxon>
        <taxon>Rhabditomorpha</taxon>
        <taxon>Rhabditoidea</taxon>
        <taxon>Rhabditidae</taxon>
        <taxon>Mesorhabditinae</taxon>
        <taxon>Mesorhabditis</taxon>
    </lineage>
</organism>
<evidence type="ECO:0000256" key="3">
    <source>
        <dbReference type="ARBA" id="ARBA00022723"/>
    </source>
</evidence>
<evidence type="ECO:0000256" key="8">
    <source>
        <dbReference type="ARBA" id="ARBA00023163"/>
    </source>
</evidence>
<dbReference type="GO" id="GO:0008270">
    <property type="term" value="F:zinc ion binding"/>
    <property type="evidence" value="ECO:0007669"/>
    <property type="project" value="UniProtKB-KW"/>
</dbReference>
<dbReference type="InterPro" id="IPR013088">
    <property type="entry name" value="Znf_NHR/GATA"/>
</dbReference>
<evidence type="ECO:0000256" key="10">
    <source>
        <dbReference type="ARBA" id="ARBA00023242"/>
    </source>
</evidence>
<dbReference type="Pfam" id="PF00105">
    <property type="entry name" value="zf-C4"/>
    <property type="match status" value="1"/>
</dbReference>
<keyword evidence="4 11" id="KW-0863">Zinc-finger</keyword>
<proteinExistence type="inferred from homology"/>
<protein>
    <submittedName>
        <fullName evidence="16">Nuclear receptor domain-containing protein</fullName>
    </submittedName>
</protein>
<evidence type="ECO:0000256" key="2">
    <source>
        <dbReference type="ARBA" id="ARBA00005993"/>
    </source>
</evidence>
<feature type="domain" description="NR LBD" evidence="14">
    <location>
        <begin position="303"/>
        <end position="547"/>
    </location>
</feature>
<name>A0AAF3FRI1_9BILA</name>
<dbReference type="AlphaFoldDB" id="A0AAF3FRI1"/>
<dbReference type="GO" id="GO:0005634">
    <property type="term" value="C:nucleus"/>
    <property type="evidence" value="ECO:0007669"/>
    <property type="project" value="UniProtKB-SubCell"/>
</dbReference>
<dbReference type="PANTHER" id="PTHR46587">
    <property type="entry name" value="NUCLEAR HORMONE RECEPTOR FAMILY"/>
    <property type="match status" value="1"/>
</dbReference>
<dbReference type="GO" id="GO:0003700">
    <property type="term" value="F:DNA-binding transcription factor activity"/>
    <property type="evidence" value="ECO:0007669"/>
    <property type="project" value="InterPro"/>
</dbReference>